<dbReference type="AlphaFoldDB" id="A0A074MTF5"/>
<organism evidence="1 2">
    <name type="scientific">Erythrobacter longus</name>
    <dbReference type="NCBI Taxonomy" id="1044"/>
    <lineage>
        <taxon>Bacteria</taxon>
        <taxon>Pseudomonadati</taxon>
        <taxon>Pseudomonadota</taxon>
        <taxon>Alphaproteobacteria</taxon>
        <taxon>Sphingomonadales</taxon>
        <taxon>Erythrobacteraceae</taxon>
        <taxon>Erythrobacter/Porphyrobacter group</taxon>
        <taxon>Erythrobacter</taxon>
    </lineage>
</organism>
<sequence length="127" mass="14297">MSAGAFSRSERIARLNDRARQAMGMACVAVATEGFRALPDEDQSRVRELVETFDEFTPDNDPYGERDFGAIYQDGEGRWTTTPPARPAETVFWKIDAYDRDLRLGSDDLANPAVTRRVLTIMLASEY</sequence>
<dbReference type="EMBL" id="JMIW01000007">
    <property type="protein sequence ID" value="KEO88927.1"/>
    <property type="molecule type" value="Genomic_DNA"/>
</dbReference>
<gene>
    <name evidence="1" type="ORF">EH31_15985</name>
</gene>
<reference evidence="1 2" key="1">
    <citation type="submission" date="2014-04" db="EMBL/GenBank/DDBJ databases">
        <title>A comprehensive comparison of genomes of Erythrobacter spp. strains.</title>
        <authorList>
            <person name="Zheng Q."/>
        </authorList>
    </citation>
    <scope>NUCLEOTIDE SEQUENCE [LARGE SCALE GENOMIC DNA]</scope>
    <source>
        <strain evidence="1 2">DSM 6997</strain>
    </source>
</reference>
<evidence type="ECO:0008006" key="3">
    <source>
        <dbReference type="Google" id="ProtNLM"/>
    </source>
</evidence>
<protein>
    <recommendedName>
        <fullName evidence="3">DUF3768 domain-containing protein</fullName>
    </recommendedName>
</protein>
<accession>A0A074MTF5</accession>
<dbReference type="Pfam" id="PF12599">
    <property type="entry name" value="DUF3768"/>
    <property type="match status" value="1"/>
</dbReference>
<dbReference type="Proteomes" id="UP000027647">
    <property type="component" value="Unassembled WGS sequence"/>
</dbReference>
<evidence type="ECO:0000313" key="2">
    <source>
        <dbReference type="Proteomes" id="UP000027647"/>
    </source>
</evidence>
<dbReference type="OrthoDB" id="1495368at2"/>
<dbReference type="STRING" id="1044.EH31_15985"/>
<name>A0A074MTF5_ERYLO</name>
<evidence type="ECO:0000313" key="1">
    <source>
        <dbReference type="EMBL" id="KEO88927.1"/>
    </source>
</evidence>
<proteinExistence type="predicted"/>
<dbReference type="eggNOG" id="ENOG5032YTM">
    <property type="taxonomic scope" value="Bacteria"/>
</dbReference>
<dbReference type="InterPro" id="IPR022243">
    <property type="entry name" value="DUF3768"/>
</dbReference>
<comment type="caution">
    <text evidence="1">The sequence shown here is derived from an EMBL/GenBank/DDBJ whole genome shotgun (WGS) entry which is preliminary data.</text>
</comment>
<dbReference type="RefSeq" id="WP_034961782.1">
    <property type="nucleotide sequence ID" value="NZ_JMIW01000007.1"/>
</dbReference>
<keyword evidence="2" id="KW-1185">Reference proteome</keyword>